<name>A0ABP9A778_9FLAO</name>
<dbReference type="Pfam" id="PF13517">
    <property type="entry name" value="FG-GAP_3"/>
    <property type="match status" value="5"/>
</dbReference>
<protein>
    <recommendedName>
        <fullName evidence="3">Secretion system C-terminal sorting domain-containing protein</fullName>
    </recommendedName>
</protein>
<dbReference type="PANTHER" id="PTHR44103">
    <property type="entry name" value="PROPROTEIN CONVERTASE P"/>
    <property type="match status" value="1"/>
</dbReference>
<dbReference type="InterPro" id="IPR026444">
    <property type="entry name" value="Secre_tail"/>
</dbReference>
<dbReference type="InterPro" id="IPR013517">
    <property type="entry name" value="FG-GAP"/>
</dbReference>
<proteinExistence type="predicted"/>
<evidence type="ECO:0000259" key="3">
    <source>
        <dbReference type="Pfam" id="PF18962"/>
    </source>
</evidence>
<dbReference type="InterPro" id="IPR028994">
    <property type="entry name" value="Integrin_alpha_N"/>
</dbReference>
<feature type="signal peptide" evidence="2">
    <location>
        <begin position="1"/>
        <end position="19"/>
    </location>
</feature>
<feature type="chain" id="PRO_5045988961" description="Secretion system C-terminal sorting domain-containing protein" evidence="2">
    <location>
        <begin position="20"/>
        <end position="820"/>
    </location>
</feature>
<dbReference type="Pfam" id="PF18962">
    <property type="entry name" value="Por_Secre_tail"/>
    <property type="match status" value="1"/>
</dbReference>
<dbReference type="NCBIfam" id="TIGR04183">
    <property type="entry name" value="Por_Secre_tail"/>
    <property type="match status" value="1"/>
</dbReference>
<gene>
    <name evidence="4" type="ORF">GCM10023230_28160</name>
</gene>
<dbReference type="EMBL" id="BAABIP010000022">
    <property type="protein sequence ID" value="GAA4775578.1"/>
    <property type="molecule type" value="Genomic_DNA"/>
</dbReference>
<dbReference type="Gene3D" id="2.130.10.130">
    <property type="entry name" value="Integrin alpha, N-terminal"/>
    <property type="match status" value="4"/>
</dbReference>
<organism evidence="4 5">
    <name type="scientific">Flavobacterium hankyongi</name>
    <dbReference type="NCBI Taxonomy" id="1176532"/>
    <lineage>
        <taxon>Bacteria</taxon>
        <taxon>Pseudomonadati</taxon>
        <taxon>Bacteroidota</taxon>
        <taxon>Flavobacteriia</taxon>
        <taxon>Flavobacteriales</taxon>
        <taxon>Flavobacteriaceae</taxon>
        <taxon>Flavobacterium</taxon>
    </lineage>
</organism>
<dbReference type="Proteomes" id="UP001500141">
    <property type="component" value="Unassembled WGS sequence"/>
</dbReference>
<keyword evidence="5" id="KW-1185">Reference proteome</keyword>
<evidence type="ECO:0000256" key="1">
    <source>
        <dbReference type="ARBA" id="ARBA00022729"/>
    </source>
</evidence>
<dbReference type="SUPFAM" id="SSF69318">
    <property type="entry name" value="Integrin alpha N-terminal domain"/>
    <property type="match status" value="2"/>
</dbReference>
<accession>A0ABP9A778</accession>
<keyword evidence="1 2" id="KW-0732">Signal</keyword>
<dbReference type="PANTHER" id="PTHR44103:SF1">
    <property type="entry name" value="PROPROTEIN CONVERTASE P"/>
    <property type="match status" value="1"/>
</dbReference>
<sequence>MIKKLHFIFSLLISNYIFCQVTFDNKLTLIDQSHFSNDVTSIFCDDLNNDSKKDLIVASYYDNSIIWYKNLEGDYSNNQRLIISNQIDTPSSVYVKDLDNDGLKDIIACSQYQNYIVWYRNLNNNNFSPAITISNSVNSPKSIKSEDIDNDGDSDIIVGCYGNSSVVKFTNNGNGTFQNLENLYITNSGTNKINIYDINNDGFKDVISGHSDGSIYFSLNLNNGNFGTNQYIIGDADSGTAFNFLDVNQDGYIDLIAGSKYNDNLKYYLNLNGTSFDNGHLINSTNQDPNEIIIHDIDNDGRKDIVVSYWTNNKIGWYKNLGTTNFATFITITTNVTYPKSFIVEDINIDGQPDIVSASYGSGTPTKLSSFIYTSNNNYKEIIINFYPIGINKTKIADLNNDGRKDIISGYKSIVWNKNRSDNNFSSYKLITNSLPNSSTFVNDFEIEDIDNDNDLDIISLTNSSLEIYINQGNESFQLNYSLALTNQSKEIEICDINGDNLKDILLTFASGTIKLGIITNLGNNSYSSLNTISYTGFLYTPNQIKSGDIDNDGDKDILISSSLSSTIQWLENNGNGVFQTHLITQSITTDVILLEDLDNDSFLDIITCGSNSYSSSTIYWIKNNGNGVFSNRIFIGNQSAKALDCGDINNDNLKDIVGVSYQYYSPYDEKVFAYLNSNAGFGNQIVIDSLGDAVSLSRNINLGDINNDNKLDIATSYYQIGRVDYFLNSSTLEVIDYLKDENKDFILYPIPFTSNLNWKQSQNIEKKVQINIYSEEGKLIYSKSNINNNSINLDFLKNGVYFINFKSDQKNITKKIIKH</sequence>
<evidence type="ECO:0000313" key="5">
    <source>
        <dbReference type="Proteomes" id="UP001500141"/>
    </source>
</evidence>
<feature type="domain" description="Secretion system C-terminal sorting" evidence="3">
    <location>
        <begin position="748"/>
        <end position="818"/>
    </location>
</feature>
<evidence type="ECO:0000313" key="4">
    <source>
        <dbReference type="EMBL" id="GAA4775578.1"/>
    </source>
</evidence>
<dbReference type="RefSeq" id="WP_264543224.1">
    <property type="nucleotide sequence ID" value="NZ_BAABIP010000022.1"/>
</dbReference>
<comment type="caution">
    <text evidence="4">The sequence shown here is derived from an EMBL/GenBank/DDBJ whole genome shotgun (WGS) entry which is preliminary data.</text>
</comment>
<reference evidence="5" key="1">
    <citation type="journal article" date="2019" name="Int. J. Syst. Evol. Microbiol.">
        <title>The Global Catalogue of Microorganisms (GCM) 10K type strain sequencing project: providing services to taxonomists for standard genome sequencing and annotation.</title>
        <authorList>
            <consortium name="The Broad Institute Genomics Platform"/>
            <consortium name="The Broad Institute Genome Sequencing Center for Infectious Disease"/>
            <person name="Wu L."/>
            <person name="Ma J."/>
        </authorList>
    </citation>
    <scope>NUCLEOTIDE SEQUENCE [LARGE SCALE GENOMIC DNA]</scope>
    <source>
        <strain evidence="5">JCM 18198</strain>
    </source>
</reference>
<evidence type="ECO:0000256" key="2">
    <source>
        <dbReference type="SAM" id="SignalP"/>
    </source>
</evidence>